<dbReference type="GO" id="GO:0009055">
    <property type="term" value="F:electron transfer activity"/>
    <property type="evidence" value="ECO:0007669"/>
    <property type="project" value="InterPro"/>
</dbReference>
<dbReference type="GO" id="GO:0051539">
    <property type="term" value="F:4 iron, 4 sulfur cluster binding"/>
    <property type="evidence" value="ECO:0007669"/>
    <property type="project" value="UniProtKB-UniRule"/>
</dbReference>
<dbReference type="PROSITE" id="PS51656">
    <property type="entry name" value="4FE4S"/>
    <property type="match status" value="1"/>
</dbReference>
<keyword evidence="1 10" id="KW-0813">Transport</keyword>
<dbReference type="GO" id="GO:0022900">
    <property type="term" value="P:electron transport chain"/>
    <property type="evidence" value="ECO:0007669"/>
    <property type="project" value="UniProtKB-UniRule"/>
</dbReference>
<reference evidence="13 14" key="1">
    <citation type="submission" date="2018-08" db="EMBL/GenBank/DDBJ databases">
        <title>Murine metabolic-syndrome-specific gut microbial biobank.</title>
        <authorList>
            <person name="Liu C."/>
        </authorList>
    </citation>
    <scope>NUCLEOTIDE SEQUENCE [LARGE SCALE GENOMIC DNA]</scope>
    <source>
        <strain evidence="13 14">28</strain>
    </source>
</reference>
<dbReference type="PANTHER" id="PTHR43560:SF1">
    <property type="entry name" value="ION-TRANSLOCATING OXIDOREDUCTASE COMPLEX SUBUNIT B"/>
    <property type="match status" value="1"/>
</dbReference>
<feature type="domain" description="4Fe-4S ferredoxin-type" evidence="11">
    <location>
        <begin position="207"/>
        <end position="238"/>
    </location>
</feature>
<feature type="binding site" evidence="10">
    <location>
        <position position="179"/>
    </location>
    <ligand>
        <name>[4Fe-4S] cluster</name>
        <dbReference type="ChEBI" id="CHEBI:49883"/>
        <label>3</label>
    </ligand>
</feature>
<evidence type="ECO:0000256" key="3">
    <source>
        <dbReference type="ARBA" id="ARBA00022723"/>
    </source>
</evidence>
<dbReference type="Pfam" id="PF04060">
    <property type="entry name" value="FeS"/>
    <property type="match status" value="1"/>
</dbReference>
<evidence type="ECO:0000313" key="14">
    <source>
        <dbReference type="Proteomes" id="UP000446866"/>
    </source>
</evidence>
<keyword evidence="8 10" id="KW-0411">Iron-sulfur</keyword>
<feature type="domain" description="4Fe-4S ferredoxin-type" evidence="11">
    <location>
        <begin position="240"/>
        <end position="266"/>
    </location>
</feature>
<dbReference type="SUPFAM" id="SSF54862">
    <property type="entry name" value="4Fe-4S ferredoxins"/>
    <property type="match status" value="2"/>
</dbReference>
<dbReference type="InterPro" id="IPR050395">
    <property type="entry name" value="4Fe4S_Ferredoxin_RnfB"/>
</dbReference>
<keyword evidence="4 10" id="KW-0677">Repeat</keyword>
<dbReference type="InterPro" id="IPR057431">
    <property type="entry name" value="LdpA_Fe-S-bd"/>
</dbReference>
<feature type="domain" description="4Fe-4S ferredoxin-type" evidence="11">
    <location>
        <begin position="164"/>
        <end position="193"/>
    </location>
</feature>
<evidence type="ECO:0000313" key="13">
    <source>
        <dbReference type="EMBL" id="NBH61209.1"/>
    </source>
</evidence>
<evidence type="ECO:0000259" key="12">
    <source>
        <dbReference type="PROSITE" id="PS51656"/>
    </source>
</evidence>
<evidence type="ECO:0000256" key="1">
    <source>
        <dbReference type="ARBA" id="ARBA00022448"/>
    </source>
</evidence>
<dbReference type="Pfam" id="PF12838">
    <property type="entry name" value="Fer4_7"/>
    <property type="match status" value="1"/>
</dbReference>
<feature type="binding site" evidence="10">
    <location>
        <position position="150"/>
    </location>
    <ligand>
        <name>[4Fe-4S] cluster</name>
        <dbReference type="ChEBI" id="CHEBI:49883"/>
        <label>2</label>
    </ligand>
</feature>
<feature type="binding site" evidence="10">
    <location>
        <position position="183"/>
    </location>
    <ligand>
        <name>[4Fe-4S] cluster</name>
        <dbReference type="ChEBI" id="CHEBI:49883"/>
        <label>2</label>
    </ligand>
</feature>
<keyword evidence="2 10" id="KW-0004">4Fe-4S</keyword>
<dbReference type="HAMAP" id="MF_00463">
    <property type="entry name" value="RsxB_RnfB"/>
    <property type="match status" value="1"/>
</dbReference>
<feature type="binding site" evidence="10">
    <location>
        <position position="140"/>
    </location>
    <ligand>
        <name>[4Fe-4S] cluster</name>
        <dbReference type="ChEBI" id="CHEBI:49883"/>
        <label>2</label>
    </ligand>
</feature>
<protein>
    <recommendedName>
        <fullName evidence="10">Ion-translocating oxidoreductase complex subunit B</fullName>
        <ecNumber evidence="10">7.-.-.-</ecNumber>
    </recommendedName>
    <alternativeName>
        <fullName evidence="10">Rnf electron transport complex subunit B</fullName>
    </alternativeName>
</protein>
<dbReference type="AlphaFoldDB" id="A0A845QH35"/>
<comment type="subcellular location">
    <subcellularLocation>
        <location evidence="10">Cell membrane</location>
    </subcellularLocation>
</comment>
<dbReference type="InterPro" id="IPR010207">
    <property type="entry name" value="Elect_transpt_cplx_RnfB/RsxB"/>
</dbReference>
<dbReference type="NCBIfam" id="TIGR01944">
    <property type="entry name" value="rnfB"/>
    <property type="match status" value="1"/>
</dbReference>
<dbReference type="GO" id="GO:0046872">
    <property type="term" value="F:metal ion binding"/>
    <property type="evidence" value="ECO:0007669"/>
    <property type="project" value="UniProtKB-KW"/>
</dbReference>
<keyword evidence="9 10" id="KW-0472">Membrane</keyword>
<sequence length="266" mass="27949">MNMSEIVIAVVSLCAISAIIGIALSIAEKVFHVEVNELEVAVREVLPGSNCGGCGYAGCDALAKAIAEGSTPVTACPVGGKPVAEEIAKIMGQEVGDMEKMVAYVRCNGTSDMKQVDYQYIGIESCAYAAKMPGSSPYACKYGCLGYGSCAKVCPERAIRIIDKKAVVDEALCIACGKCIKVCPHDLIELVPAASTHRVQCISLAKGKEVMNACKAGCIGCGLCAKNCPSDAIVMENNIARIDYSKCTHCGACAEKCPRKIIKVFE</sequence>
<evidence type="ECO:0000256" key="7">
    <source>
        <dbReference type="ARBA" id="ARBA00023004"/>
    </source>
</evidence>
<comment type="cofactor">
    <cofactor evidence="10">
        <name>[4Fe-4S] cluster</name>
        <dbReference type="ChEBI" id="CHEBI:49883"/>
    </cofactor>
    <text evidence="10">Binds 3 [4Fe-4S] clusters.</text>
</comment>
<keyword evidence="5 10" id="KW-1278">Translocase</keyword>
<dbReference type="InterPro" id="IPR017896">
    <property type="entry name" value="4Fe4S_Fe-S-bd"/>
</dbReference>
<keyword evidence="7 10" id="KW-0408">Iron</keyword>
<evidence type="ECO:0000256" key="4">
    <source>
        <dbReference type="ARBA" id="ARBA00022737"/>
    </source>
</evidence>
<gene>
    <name evidence="10" type="primary">rnfB</name>
    <name evidence="13" type="ORF">D0435_06025</name>
</gene>
<feature type="binding site" evidence="10">
    <location>
        <position position="144"/>
    </location>
    <ligand>
        <name>[4Fe-4S] cluster</name>
        <dbReference type="ChEBI" id="CHEBI:49883"/>
        <label>2</label>
    </ligand>
</feature>
<dbReference type="PROSITE" id="PS00198">
    <property type="entry name" value="4FE4S_FER_1"/>
    <property type="match status" value="3"/>
</dbReference>
<feature type="region of interest" description="Hydrophobic" evidence="10">
    <location>
        <begin position="1"/>
        <end position="28"/>
    </location>
</feature>
<dbReference type="InterPro" id="IPR017900">
    <property type="entry name" value="4Fe4S_Fe_S_CS"/>
</dbReference>
<feature type="binding site" evidence="10">
    <location>
        <position position="176"/>
    </location>
    <ligand>
        <name>[4Fe-4S] cluster</name>
        <dbReference type="ChEBI" id="CHEBI:49883"/>
        <label>3</label>
    </ligand>
</feature>
<feature type="binding site" evidence="10">
    <location>
        <position position="154"/>
    </location>
    <ligand>
        <name>[4Fe-4S] cluster</name>
        <dbReference type="ChEBI" id="CHEBI:49883"/>
        <label>3</label>
    </ligand>
</feature>
<evidence type="ECO:0000256" key="2">
    <source>
        <dbReference type="ARBA" id="ARBA00022485"/>
    </source>
</evidence>
<dbReference type="RefSeq" id="WP_160201493.1">
    <property type="nucleotide sequence ID" value="NZ_QXWK01000010.1"/>
</dbReference>
<evidence type="ECO:0000256" key="8">
    <source>
        <dbReference type="ARBA" id="ARBA00023014"/>
    </source>
</evidence>
<comment type="function">
    <text evidence="10">Part of a membrane-bound complex that couples electron transfer with translocation of ions across the membrane.</text>
</comment>
<feature type="domain" description="4Fe-4S" evidence="12">
    <location>
        <begin position="34"/>
        <end position="93"/>
    </location>
</feature>
<dbReference type="InterPro" id="IPR007202">
    <property type="entry name" value="4Fe-4S_dom"/>
</dbReference>
<keyword evidence="6 10" id="KW-0249">Electron transport</keyword>
<feature type="binding site" evidence="10">
    <location>
        <position position="51"/>
    </location>
    <ligand>
        <name>[4Fe-4S] cluster</name>
        <dbReference type="ChEBI" id="CHEBI:49883"/>
        <label>1</label>
    </ligand>
</feature>
<organism evidence="13 14">
    <name type="scientific">Anaerotruncus colihominis</name>
    <dbReference type="NCBI Taxonomy" id="169435"/>
    <lineage>
        <taxon>Bacteria</taxon>
        <taxon>Bacillati</taxon>
        <taxon>Bacillota</taxon>
        <taxon>Clostridia</taxon>
        <taxon>Eubacteriales</taxon>
        <taxon>Oscillospiraceae</taxon>
        <taxon>Anaerotruncus</taxon>
    </lineage>
</organism>
<evidence type="ECO:0000256" key="10">
    <source>
        <dbReference type="HAMAP-Rule" id="MF_00463"/>
    </source>
</evidence>
<evidence type="ECO:0000256" key="6">
    <source>
        <dbReference type="ARBA" id="ARBA00022982"/>
    </source>
</evidence>
<name>A0A845QH35_9FIRM</name>
<evidence type="ECO:0000259" key="11">
    <source>
        <dbReference type="PROSITE" id="PS51379"/>
    </source>
</evidence>
<comment type="similarity">
    <text evidence="10">Belongs to the 4Fe4S bacterial-type ferredoxin family. RnfB subfamily.</text>
</comment>
<feature type="binding site" evidence="10">
    <location>
        <position position="54"/>
    </location>
    <ligand>
        <name>[4Fe-4S] cluster</name>
        <dbReference type="ChEBI" id="CHEBI:49883"/>
        <label>1</label>
    </ligand>
</feature>
<dbReference type="EC" id="7.-.-.-" evidence="10"/>
<dbReference type="Pfam" id="PF25160">
    <property type="entry name" value="LdpA_Fe-S-bd"/>
    <property type="match status" value="1"/>
</dbReference>
<keyword evidence="10" id="KW-1003">Cell membrane</keyword>
<evidence type="ECO:0000256" key="9">
    <source>
        <dbReference type="ARBA" id="ARBA00023136"/>
    </source>
</evidence>
<dbReference type="PROSITE" id="PS51379">
    <property type="entry name" value="4FE4S_FER_2"/>
    <property type="match status" value="3"/>
</dbReference>
<comment type="caution">
    <text evidence="13">The sequence shown here is derived from an EMBL/GenBank/DDBJ whole genome shotgun (WGS) entry which is preliminary data.</text>
</comment>
<dbReference type="EMBL" id="QXWK01000010">
    <property type="protein sequence ID" value="NBH61209.1"/>
    <property type="molecule type" value="Genomic_DNA"/>
</dbReference>
<dbReference type="Gene3D" id="3.30.70.20">
    <property type="match status" value="2"/>
</dbReference>
<dbReference type="GO" id="GO:0005886">
    <property type="term" value="C:plasma membrane"/>
    <property type="evidence" value="ECO:0007669"/>
    <property type="project" value="UniProtKB-SubCell"/>
</dbReference>
<keyword evidence="14" id="KW-1185">Reference proteome</keyword>
<accession>A0A845QH35</accession>
<dbReference type="Gene3D" id="1.10.15.40">
    <property type="entry name" value="Electron transport complex subunit B, putative Fe-S cluster"/>
    <property type="match status" value="1"/>
</dbReference>
<evidence type="ECO:0000256" key="5">
    <source>
        <dbReference type="ARBA" id="ARBA00022967"/>
    </source>
</evidence>
<comment type="subunit">
    <text evidence="10">The complex is composed of six subunits: RnfA, RnfB, RnfC, RnfD, RnfE and RnfG.</text>
</comment>
<dbReference type="Proteomes" id="UP000446866">
    <property type="component" value="Unassembled WGS sequence"/>
</dbReference>
<feature type="binding site" evidence="10">
    <location>
        <position position="59"/>
    </location>
    <ligand>
        <name>[4Fe-4S] cluster</name>
        <dbReference type="ChEBI" id="CHEBI:49883"/>
        <label>1</label>
    </ligand>
</feature>
<feature type="binding site" evidence="10">
    <location>
        <position position="76"/>
    </location>
    <ligand>
        <name>[4Fe-4S] cluster</name>
        <dbReference type="ChEBI" id="CHEBI:49883"/>
        <label>1</label>
    </ligand>
</feature>
<feature type="binding site" evidence="10">
    <location>
        <position position="173"/>
    </location>
    <ligand>
        <name>[4Fe-4S] cluster</name>
        <dbReference type="ChEBI" id="CHEBI:49883"/>
        <label>3</label>
    </ligand>
</feature>
<comment type="caution">
    <text evidence="10">Lacks conserved residue(s) required for the propagation of feature annotation.</text>
</comment>
<proteinExistence type="inferred from homology"/>
<keyword evidence="3 10" id="KW-0479">Metal-binding</keyword>
<dbReference type="CDD" id="cd10549">
    <property type="entry name" value="MtMvhB_like"/>
    <property type="match status" value="1"/>
</dbReference>
<dbReference type="PANTHER" id="PTHR43560">
    <property type="entry name" value="ION-TRANSLOCATING OXIDOREDUCTASE COMPLEX SUBUNIT B"/>
    <property type="match status" value="1"/>
</dbReference>